<dbReference type="EMBL" id="JANPWB010000003">
    <property type="protein sequence ID" value="KAJ1202688.1"/>
    <property type="molecule type" value="Genomic_DNA"/>
</dbReference>
<protein>
    <submittedName>
        <fullName evidence="2">Uncharacterized protein</fullName>
    </submittedName>
</protein>
<sequence>MITCYLTEGLQENSSEHIAPLLADNQSALKENHVKISGEKACSEGYRGILNEKDSLLTMMQGSDVEPLGIWGGREHPKLLNNKEVNTPLSKNTQPGFGELESYANVQVSQGEAATLPVGDEGDPSHMVQSFEAGAKETGARKQALDWSKDGGDKFYSLTEDSDTTSSGHNLSETGGSISSESGSISSTAESTVRQQWRQWKGLKTRASIRDGAELSAQSSNTLKWDYSGTNLTGTVKLHTSEAHAKADKGADVRACCPDLSIGTINTDSEMLESIYDSIKELQTETRVESCRARMATKRLQGIARKVVKSCIEIEEKLSTMEERTMAVEADVEALREQSVAHDGQLTDIMWKLEDEENRQRRNTLRFLGIGEGVEGNDADCLSRLCPDTGKDDEIIEGGCFADIAADEEMKVFFVTEGAISEPVWVDELLKDATLQKVLSNIVNDTSPEVTAQDAQINPGVTVMRNPSETRPKRKVSKPSWFKDYVK</sequence>
<evidence type="ECO:0000313" key="3">
    <source>
        <dbReference type="Proteomes" id="UP001066276"/>
    </source>
</evidence>
<evidence type="ECO:0000313" key="2">
    <source>
        <dbReference type="EMBL" id="KAJ1202688.1"/>
    </source>
</evidence>
<feature type="compositionally biased region" description="Low complexity" evidence="1">
    <location>
        <begin position="172"/>
        <end position="191"/>
    </location>
</feature>
<feature type="region of interest" description="Disordered" evidence="1">
    <location>
        <begin position="158"/>
        <end position="191"/>
    </location>
</feature>
<keyword evidence="3" id="KW-1185">Reference proteome</keyword>
<gene>
    <name evidence="2" type="ORF">NDU88_006485</name>
</gene>
<feature type="region of interest" description="Disordered" evidence="1">
    <location>
        <begin position="464"/>
        <end position="487"/>
    </location>
</feature>
<evidence type="ECO:0000256" key="1">
    <source>
        <dbReference type="SAM" id="MobiDB-lite"/>
    </source>
</evidence>
<accession>A0AAV7VQV1</accession>
<comment type="caution">
    <text evidence="2">The sequence shown here is derived from an EMBL/GenBank/DDBJ whole genome shotgun (WGS) entry which is preliminary data.</text>
</comment>
<organism evidence="2 3">
    <name type="scientific">Pleurodeles waltl</name>
    <name type="common">Iberian ribbed newt</name>
    <dbReference type="NCBI Taxonomy" id="8319"/>
    <lineage>
        <taxon>Eukaryota</taxon>
        <taxon>Metazoa</taxon>
        <taxon>Chordata</taxon>
        <taxon>Craniata</taxon>
        <taxon>Vertebrata</taxon>
        <taxon>Euteleostomi</taxon>
        <taxon>Amphibia</taxon>
        <taxon>Batrachia</taxon>
        <taxon>Caudata</taxon>
        <taxon>Salamandroidea</taxon>
        <taxon>Salamandridae</taxon>
        <taxon>Pleurodelinae</taxon>
        <taxon>Pleurodeles</taxon>
    </lineage>
</organism>
<name>A0AAV7VQV1_PLEWA</name>
<dbReference type="Proteomes" id="UP001066276">
    <property type="component" value="Chromosome 2_1"/>
</dbReference>
<proteinExistence type="predicted"/>
<dbReference type="AlphaFoldDB" id="A0AAV7VQV1"/>
<reference evidence="2" key="1">
    <citation type="journal article" date="2022" name="bioRxiv">
        <title>Sequencing and chromosome-scale assembly of the giantPleurodeles waltlgenome.</title>
        <authorList>
            <person name="Brown T."/>
            <person name="Elewa A."/>
            <person name="Iarovenko S."/>
            <person name="Subramanian E."/>
            <person name="Araus A.J."/>
            <person name="Petzold A."/>
            <person name="Susuki M."/>
            <person name="Suzuki K.-i.T."/>
            <person name="Hayashi T."/>
            <person name="Toyoda A."/>
            <person name="Oliveira C."/>
            <person name="Osipova E."/>
            <person name="Leigh N.D."/>
            <person name="Simon A."/>
            <person name="Yun M.H."/>
        </authorList>
    </citation>
    <scope>NUCLEOTIDE SEQUENCE</scope>
    <source>
        <strain evidence="2">20211129_DDA</strain>
        <tissue evidence="2">Liver</tissue>
    </source>
</reference>